<dbReference type="EMBL" id="ML978125">
    <property type="protein sequence ID" value="KAF2099394.1"/>
    <property type="molecule type" value="Genomic_DNA"/>
</dbReference>
<comment type="caution">
    <text evidence="2">The sequence shown here is derived from an EMBL/GenBank/DDBJ whole genome shotgun (WGS) entry which is preliminary data.</text>
</comment>
<feature type="compositionally biased region" description="Polar residues" evidence="1">
    <location>
        <begin position="316"/>
        <end position="325"/>
    </location>
</feature>
<evidence type="ECO:0000313" key="3">
    <source>
        <dbReference type="Proteomes" id="UP000799772"/>
    </source>
</evidence>
<dbReference type="OrthoDB" id="5413829at2759"/>
<dbReference type="Proteomes" id="UP000799772">
    <property type="component" value="Unassembled WGS sequence"/>
</dbReference>
<reference evidence="2" key="1">
    <citation type="journal article" date="2020" name="Stud. Mycol.">
        <title>101 Dothideomycetes genomes: a test case for predicting lifestyles and emergence of pathogens.</title>
        <authorList>
            <person name="Haridas S."/>
            <person name="Albert R."/>
            <person name="Binder M."/>
            <person name="Bloem J."/>
            <person name="Labutti K."/>
            <person name="Salamov A."/>
            <person name="Andreopoulos B."/>
            <person name="Baker S."/>
            <person name="Barry K."/>
            <person name="Bills G."/>
            <person name="Bluhm B."/>
            <person name="Cannon C."/>
            <person name="Castanera R."/>
            <person name="Culley D."/>
            <person name="Daum C."/>
            <person name="Ezra D."/>
            <person name="Gonzalez J."/>
            <person name="Henrissat B."/>
            <person name="Kuo A."/>
            <person name="Liang C."/>
            <person name="Lipzen A."/>
            <person name="Lutzoni F."/>
            <person name="Magnuson J."/>
            <person name="Mondo S."/>
            <person name="Nolan M."/>
            <person name="Ohm R."/>
            <person name="Pangilinan J."/>
            <person name="Park H.-J."/>
            <person name="Ramirez L."/>
            <person name="Alfaro M."/>
            <person name="Sun H."/>
            <person name="Tritt A."/>
            <person name="Yoshinaga Y."/>
            <person name="Zwiers L.-H."/>
            <person name="Turgeon B."/>
            <person name="Goodwin S."/>
            <person name="Spatafora J."/>
            <person name="Crous P."/>
            <person name="Grigoriev I."/>
        </authorList>
    </citation>
    <scope>NUCLEOTIDE SEQUENCE</scope>
    <source>
        <strain evidence="2">CBS 133067</strain>
    </source>
</reference>
<dbReference type="AlphaFoldDB" id="A0A9P4IHP7"/>
<sequence>MAKAKSPHVSEPFLEPFLQTSFDPAAYLNESLPGLSSALSSGANPAVKLNSVSLSELSSQTQNLLSQLNTQTSRLSNILTQMTDDILRSGGRLAYQVEVLRGETLGLSETLTEGLEHDIAKFVPQGLDTGRVDAIGSPSARKSPESTRAKAAIEAKFNGSEDLVTTPSAPYLSQLRTLTQVRARLESVIKIFGEAMQWTIPPSELSLTSSLISVSAPEPGADSQSREEKGREYAEKLRKEIADLVAGTTPNHDGHEAAMTRIQALRDLAQVWKGTSEEKARVKFVENLAKLADDKQRAMQRDSSTNRQRDARSASPAKQPQSSRFNGPEKSYSLLDRLYLD</sequence>
<keyword evidence="3" id="KW-1185">Reference proteome</keyword>
<feature type="region of interest" description="Disordered" evidence="1">
    <location>
        <begin position="292"/>
        <end position="341"/>
    </location>
</feature>
<evidence type="ECO:0000256" key="1">
    <source>
        <dbReference type="SAM" id="MobiDB-lite"/>
    </source>
</evidence>
<organism evidence="2 3">
    <name type="scientific">Rhizodiscina lignyota</name>
    <dbReference type="NCBI Taxonomy" id="1504668"/>
    <lineage>
        <taxon>Eukaryota</taxon>
        <taxon>Fungi</taxon>
        <taxon>Dikarya</taxon>
        <taxon>Ascomycota</taxon>
        <taxon>Pezizomycotina</taxon>
        <taxon>Dothideomycetes</taxon>
        <taxon>Pleosporomycetidae</taxon>
        <taxon>Aulographales</taxon>
        <taxon>Rhizodiscinaceae</taxon>
        <taxon>Rhizodiscina</taxon>
    </lineage>
</organism>
<name>A0A9P4IHP7_9PEZI</name>
<protein>
    <submittedName>
        <fullName evidence="2">Uncharacterized protein</fullName>
    </submittedName>
</protein>
<dbReference type="Gene3D" id="6.10.250.2790">
    <property type="match status" value="1"/>
</dbReference>
<evidence type="ECO:0000313" key="2">
    <source>
        <dbReference type="EMBL" id="KAF2099394.1"/>
    </source>
</evidence>
<gene>
    <name evidence="2" type="ORF">NA57DRAFT_55364</name>
</gene>
<proteinExistence type="predicted"/>
<accession>A0A9P4IHP7</accession>